<dbReference type="STRING" id="1449351.RISW2_04180"/>
<dbReference type="AlphaFoldDB" id="X7F7L4"/>
<dbReference type="eggNOG" id="COG1677">
    <property type="taxonomic scope" value="Bacteria"/>
</dbReference>
<accession>X7F7L4</accession>
<evidence type="ECO:0000256" key="2">
    <source>
        <dbReference type="ARBA" id="ARBA00009272"/>
    </source>
</evidence>
<dbReference type="PANTHER" id="PTHR34653:SF1">
    <property type="entry name" value="FLAGELLAR HOOK-BASAL BODY COMPLEX PROTEIN FLIE"/>
    <property type="match status" value="1"/>
</dbReference>
<protein>
    <recommendedName>
        <fullName evidence="4">Flagellar hook-basal body complex protein FliE</fullName>
    </recommendedName>
</protein>
<dbReference type="RefSeq" id="WP_043770416.1">
    <property type="nucleotide sequence ID" value="NZ_JAME01000014.1"/>
</dbReference>
<keyword evidence="6" id="KW-1185">Reference proteome</keyword>
<reference evidence="5 6" key="1">
    <citation type="submission" date="2014-01" db="EMBL/GenBank/DDBJ databases">
        <title>Roseivivax isoporae LMG 25204 Genome Sequencing.</title>
        <authorList>
            <person name="Lai Q."/>
            <person name="Li G."/>
            <person name="Shao Z."/>
        </authorList>
    </citation>
    <scope>NUCLEOTIDE SEQUENCE [LARGE SCALE GENOMIC DNA]</scope>
    <source>
        <strain evidence="5 6">LMG 25204</strain>
    </source>
</reference>
<dbReference type="EMBL" id="JAME01000014">
    <property type="protein sequence ID" value="ETX28917.1"/>
    <property type="molecule type" value="Genomic_DNA"/>
</dbReference>
<keyword evidence="3 4" id="KW-0975">Bacterial flagellum</keyword>
<dbReference type="OrthoDB" id="9812413at2"/>
<organism evidence="5 6">
    <name type="scientific">Roseivivax isoporae LMG 25204</name>
    <dbReference type="NCBI Taxonomy" id="1449351"/>
    <lineage>
        <taxon>Bacteria</taxon>
        <taxon>Pseudomonadati</taxon>
        <taxon>Pseudomonadota</taxon>
        <taxon>Alphaproteobacteria</taxon>
        <taxon>Rhodobacterales</taxon>
        <taxon>Roseobacteraceae</taxon>
        <taxon>Roseivivax</taxon>
    </lineage>
</organism>
<dbReference type="PANTHER" id="PTHR34653">
    <property type="match status" value="1"/>
</dbReference>
<name>X7F7L4_9RHOB</name>
<evidence type="ECO:0000256" key="3">
    <source>
        <dbReference type="ARBA" id="ARBA00023143"/>
    </source>
</evidence>
<evidence type="ECO:0000256" key="1">
    <source>
        <dbReference type="ARBA" id="ARBA00004117"/>
    </source>
</evidence>
<dbReference type="HAMAP" id="MF_00724">
    <property type="entry name" value="FliE"/>
    <property type="match status" value="1"/>
</dbReference>
<dbReference type="Pfam" id="PF02049">
    <property type="entry name" value="FliE"/>
    <property type="match status" value="1"/>
</dbReference>
<comment type="caution">
    <text evidence="5">The sequence shown here is derived from an EMBL/GenBank/DDBJ whole genome shotgun (WGS) entry which is preliminary data.</text>
</comment>
<dbReference type="InterPro" id="IPR001624">
    <property type="entry name" value="FliE"/>
</dbReference>
<proteinExistence type="inferred from homology"/>
<dbReference type="PATRIC" id="fig|1449351.3.peg.2187"/>
<evidence type="ECO:0000313" key="6">
    <source>
        <dbReference type="Proteomes" id="UP000023430"/>
    </source>
</evidence>
<comment type="subcellular location">
    <subcellularLocation>
        <location evidence="1 4">Bacterial flagellum basal body</location>
    </subcellularLocation>
</comment>
<dbReference type="GO" id="GO:0071973">
    <property type="term" value="P:bacterial-type flagellum-dependent cell motility"/>
    <property type="evidence" value="ECO:0007669"/>
    <property type="project" value="InterPro"/>
</dbReference>
<dbReference type="GO" id="GO:0009425">
    <property type="term" value="C:bacterial-type flagellum basal body"/>
    <property type="evidence" value="ECO:0007669"/>
    <property type="project" value="UniProtKB-SubCell"/>
</dbReference>
<dbReference type="GO" id="GO:0003774">
    <property type="term" value="F:cytoskeletal motor activity"/>
    <property type="evidence" value="ECO:0007669"/>
    <property type="project" value="InterPro"/>
</dbReference>
<comment type="similarity">
    <text evidence="2 4">Belongs to the FliE family.</text>
</comment>
<dbReference type="Proteomes" id="UP000023430">
    <property type="component" value="Unassembled WGS sequence"/>
</dbReference>
<gene>
    <name evidence="4" type="primary">fliE</name>
    <name evidence="5" type="ORF">RISW2_04180</name>
</gene>
<evidence type="ECO:0000256" key="4">
    <source>
        <dbReference type="HAMAP-Rule" id="MF_00724"/>
    </source>
</evidence>
<dbReference type="GO" id="GO:0005198">
    <property type="term" value="F:structural molecule activity"/>
    <property type="evidence" value="ECO:0007669"/>
    <property type="project" value="InterPro"/>
</dbReference>
<sequence length="106" mass="10920">MTESLVSSNAALGAYRLSQGLRTEPGAAPATGPAGADFADMLAEAGANAVERARSAEAVMTEGLAGGHSTQDVVQATLSLESTVKVTVAIRDKLVEAYQEIMRMPI</sequence>
<evidence type="ECO:0000313" key="5">
    <source>
        <dbReference type="EMBL" id="ETX28917.1"/>
    </source>
</evidence>